<gene>
    <name evidence="1" type="ORF">SNE40_014193</name>
</gene>
<dbReference type="PANTHER" id="PTHR46670:SF3">
    <property type="entry name" value="ENDONUCLEASE_EXONUCLEASE_PHOSPHATASE DOMAIN-CONTAINING PROTEIN"/>
    <property type="match status" value="1"/>
</dbReference>
<evidence type="ECO:0000313" key="1">
    <source>
        <dbReference type="EMBL" id="KAK6175804.1"/>
    </source>
</evidence>
<keyword evidence="2" id="KW-1185">Reference proteome</keyword>
<dbReference type="AlphaFoldDB" id="A0AAN8JJP1"/>
<dbReference type="Proteomes" id="UP001347796">
    <property type="component" value="Unassembled WGS sequence"/>
</dbReference>
<organism evidence="1 2">
    <name type="scientific">Patella caerulea</name>
    <name type="common">Rayed Mediterranean limpet</name>
    <dbReference type="NCBI Taxonomy" id="87958"/>
    <lineage>
        <taxon>Eukaryota</taxon>
        <taxon>Metazoa</taxon>
        <taxon>Spiralia</taxon>
        <taxon>Lophotrochozoa</taxon>
        <taxon>Mollusca</taxon>
        <taxon>Gastropoda</taxon>
        <taxon>Patellogastropoda</taxon>
        <taxon>Patelloidea</taxon>
        <taxon>Patellidae</taxon>
        <taxon>Patella</taxon>
    </lineage>
</organism>
<protein>
    <submittedName>
        <fullName evidence="1">Uncharacterized protein</fullName>
    </submittedName>
</protein>
<accession>A0AAN8JJP1</accession>
<dbReference type="EMBL" id="JAZGQO010000010">
    <property type="protein sequence ID" value="KAK6175804.1"/>
    <property type="molecule type" value="Genomic_DNA"/>
</dbReference>
<proteinExistence type="predicted"/>
<comment type="caution">
    <text evidence="1">The sequence shown here is derived from an EMBL/GenBank/DDBJ whole genome shotgun (WGS) entry which is preliminary data.</text>
</comment>
<sequence length="169" mass="19927">MSDHFFIIFSMYALPPSPLKQEIKCRKLKHIDHISFDLDLKNSPLISDSPDDLDFLCELYHDTLSELLDKNAPSTTKIVTCKNSPWYNEDVHQTKNKRRIAERQWRHSKLEIHRQIFNSAKSHTTSVIRKAKSEYCISKIEENSHSPKFLFDFVFFSYGKRTNKHPART</sequence>
<name>A0AAN8JJP1_PATCE</name>
<evidence type="ECO:0000313" key="2">
    <source>
        <dbReference type="Proteomes" id="UP001347796"/>
    </source>
</evidence>
<reference evidence="1 2" key="1">
    <citation type="submission" date="2024-01" db="EMBL/GenBank/DDBJ databases">
        <title>The genome of the rayed Mediterranean limpet Patella caerulea (Linnaeus, 1758).</title>
        <authorList>
            <person name="Anh-Thu Weber A."/>
            <person name="Halstead-Nussloch G."/>
        </authorList>
    </citation>
    <scope>NUCLEOTIDE SEQUENCE [LARGE SCALE GENOMIC DNA]</scope>
    <source>
        <strain evidence="1">AATW-2023a</strain>
        <tissue evidence="1">Whole specimen</tissue>
    </source>
</reference>
<dbReference type="PANTHER" id="PTHR46670">
    <property type="entry name" value="ENDO/EXONUCLEASE/PHOSPHATASE DOMAIN-CONTAINING PROTEIN"/>
    <property type="match status" value="1"/>
</dbReference>